<feature type="transmembrane region" description="Helical" evidence="1">
    <location>
        <begin position="202"/>
        <end position="220"/>
    </location>
</feature>
<evidence type="ECO:0000256" key="1">
    <source>
        <dbReference type="SAM" id="Phobius"/>
    </source>
</evidence>
<keyword evidence="1" id="KW-0812">Transmembrane</keyword>
<feature type="transmembrane region" description="Helical" evidence="1">
    <location>
        <begin position="633"/>
        <end position="654"/>
    </location>
</feature>
<protein>
    <submittedName>
        <fullName evidence="2">ABC transporter permease</fullName>
    </submittedName>
    <submittedName>
        <fullName evidence="3">FtsX-like permease family protein</fullName>
    </submittedName>
</protein>
<feature type="transmembrane region" description="Helical" evidence="1">
    <location>
        <begin position="58"/>
        <end position="83"/>
    </location>
</feature>
<keyword evidence="1" id="KW-0472">Membrane</keyword>
<name>A0A4R3JN88_9FIRM</name>
<dbReference type="PANTHER" id="PTHR46795">
    <property type="entry name" value="ABC TRANSPORTER PERMEASE-RELATED-RELATED"/>
    <property type="match status" value="1"/>
</dbReference>
<dbReference type="InterPro" id="IPR052536">
    <property type="entry name" value="ABC-4_Integral_Memb_Prot"/>
</dbReference>
<evidence type="ECO:0000313" key="2">
    <source>
        <dbReference type="EMBL" id="GBU05553.1"/>
    </source>
</evidence>
<proteinExistence type="predicted"/>
<sequence length="699" mass="80476">MKMSSSSIFLKLRRYNKKNYKQLLFCTFFSIFLVTSFVCVLYSPVVQAGFPEGGDSLKMIMMIFALAVLGCLIFNIYAAGLFFRTKSRETGVFLALGMSKKRLKKELYKELCLSLGKGIISGIVLGVVAAVGILWILLHTFLTDILERRMFSAAGLGISLFFAAVTVLILFFMAARYMRRTNLMDILNEEKKNEPLQLVKKGYGIAGGIFLVVGLLFGYAGPQLTANLLKFQMPAIWNAVYLVAAVGIYMLFVFFIVYHKRGKQPQKYYHNLISNSMMKFQGRQTVRNMCILAFLTGAALYAGSYIPDKLVMFRTMADTPVDFNLIYRQTEQEIQKEDIEVMADEYGVTITDYQEVLFAELQTSGVERDWTDDGKLIEDYYETYAYGEFISASVYEQYTGTKVEVEPGTFAQIILPEQTENFWEKYTDMDLVTNQETGAQLNLKFAKTVEDRMFYRANVHRYILNDSDFQTITAQMTEQRQMKQIFFDVEESENVYDFAIELRKEYVRRAGKDMAVLNAYNEAEEDRAEAAGEPYHYRMTEPMDPEDPYLYHDWKFNPEIQPIQMKTYLHESGIMILTFLYVSCICLAAIGIIAYTRSVTIGVQNQKMFDDLRKLGAKNTYIMRCIKNQLRKIFVLPTAIGLFLILSFLMIIYIGNDKRIQSTEWMSFGCTVGFAVIICIYQLIVYRMSLKKLREILKL</sequence>
<feature type="transmembrane region" description="Helical" evidence="1">
    <location>
        <begin position="240"/>
        <end position="258"/>
    </location>
</feature>
<dbReference type="PANTHER" id="PTHR46795:SF3">
    <property type="entry name" value="ABC TRANSPORTER PERMEASE"/>
    <property type="match status" value="1"/>
</dbReference>
<keyword evidence="5" id="KW-1185">Reference proteome</keyword>
<evidence type="ECO:0000313" key="4">
    <source>
        <dbReference type="Proteomes" id="UP000294613"/>
    </source>
</evidence>
<feature type="transmembrane region" description="Helical" evidence="1">
    <location>
        <begin position="666"/>
        <end position="686"/>
    </location>
</feature>
<reference evidence="2 5" key="1">
    <citation type="journal article" date="2018" name="Int. J. Syst. Evol. Microbiol.">
        <title>Draft Genome Sequence of Faecalimonas umbilicata JCM 30896T, an Acetate-Producing Bacterium Isolated from Human Feces.</title>
        <authorList>
            <person name="Sakamoto M."/>
            <person name="Ikeyama N."/>
            <person name="Yuki M."/>
            <person name="Ohkuma M."/>
        </authorList>
    </citation>
    <scope>NUCLEOTIDE SEQUENCE [LARGE SCALE GENOMIC DNA]</scope>
    <source>
        <strain evidence="2 5">EGH7</strain>
    </source>
</reference>
<comment type="caution">
    <text evidence="3">The sequence shown here is derived from an EMBL/GenBank/DDBJ whole genome shotgun (WGS) entry which is preliminary data.</text>
</comment>
<accession>A0A4R3JN88</accession>
<dbReference type="GO" id="GO:0005886">
    <property type="term" value="C:plasma membrane"/>
    <property type="evidence" value="ECO:0007669"/>
    <property type="project" value="UniProtKB-SubCell"/>
</dbReference>
<feature type="transmembrane region" description="Helical" evidence="1">
    <location>
        <begin position="150"/>
        <end position="174"/>
    </location>
</feature>
<dbReference type="AlphaFoldDB" id="A0A4R3JN88"/>
<organism evidence="3 4">
    <name type="scientific">Faecalimonas umbilicata</name>
    <dbReference type="NCBI Taxonomy" id="1912855"/>
    <lineage>
        <taxon>Bacteria</taxon>
        <taxon>Bacillati</taxon>
        <taxon>Bacillota</taxon>
        <taxon>Clostridia</taxon>
        <taxon>Lachnospirales</taxon>
        <taxon>Lachnospiraceae</taxon>
        <taxon>Faecalimonas</taxon>
    </lineage>
</organism>
<gene>
    <name evidence="3" type="ORF">EDD74_1125</name>
    <name evidence="2" type="ORF">FAEUMB_20940</name>
</gene>
<dbReference type="Proteomes" id="UP000294613">
    <property type="component" value="Unassembled WGS sequence"/>
</dbReference>
<evidence type="ECO:0000313" key="5">
    <source>
        <dbReference type="Proteomes" id="UP000702954"/>
    </source>
</evidence>
<dbReference type="Proteomes" id="UP000702954">
    <property type="component" value="Unassembled WGS sequence"/>
</dbReference>
<dbReference type="RefSeq" id="WP_116441878.1">
    <property type="nucleotide sequence ID" value="NZ_BHEO01000008.1"/>
</dbReference>
<evidence type="ECO:0000313" key="3">
    <source>
        <dbReference type="EMBL" id="TCS67968.1"/>
    </source>
</evidence>
<feature type="transmembrane region" description="Helical" evidence="1">
    <location>
        <begin position="574"/>
        <end position="595"/>
    </location>
</feature>
<reference evidence="3 4" key="2">
    <citation type="submission" date="2019-03" db="EMBL/GenBank/DDBJ databases">
        <title>Genomic Encyclopedia of Type Strains, Phase IV (KMG-IV): sequencing the most valuable type-strain genomes for metagenomic binning, comparative biology and taxonomic classification.</title>
        <authorList>
            <person name="Goeker M."/>
        </authorList>
    </citation>
    <scope>NUCLEOTIDE SEQUENCE [LARGE SCALE GENOMIC DNA]</scope>
    <source>
        <strain evidence="3 4">DSM 103426</strain>
    </source>
</reference>
<dbReference type="EMBL" id="BHEO01000008">
    <property type="protein sequence ID" value="GBU05553.1"/>
    <property type="molecule type" value="Genomic_DNA"/>
</dbReference>
<dbReference type="EMBL" id="SLZV01000012">
    <property type="protein sequence ID" value="TCS67968.1"/>
    <property type="molecule type" value="Genomic_DNA"/>
</dbReference>
<keyword evidence="1" id="KW-1133">Transmembrane helix</keyword>
<feature type="transmembrane region" description="Helical" evidence="1">
    <location>
        <begin position="286"/>
        <end position="306"/>
    </location>
</feature>
<feature type="transmembrane region" description="Helical" evidence="1">
    <location>
        <begin position="111"/>
        <end position="138"/>
    </location>
</feature>